<evidence type="ECO:0000259" key="2">
    <source>
        <dbReference type="Pfam" id="PF13586"/>
    </source>
</evidence>
<accession>A0A133Q9L2</accession>
<feature type="domain" description="Transposase InsH N-terminal" evidence="1">
    <location>
        <begin position="24"/>
        <end position="115"/>
    </location>
</feature>
<dbReference type="InterPro" id="IPR047710">
    <property type="entry name" value="Transpos_IS5-like"/>
</dbReference>
<dbReference type="EMBL" id="LRQG01000092">
    <property type="protein sequence ID" value="KXA39570.1"/>
    <property type="molecule type" value="Genomic_DNA"/>
</dbReference>
<reference evidence="4" key="1">
    <citation type="submission" date="2016-01" db="EMBL/GenBank/DDBJ databases">
        <authorList>
            <person name="Mitreva M."/>
            <person name="Pepin K.H."/>
            <person name="Mihindukulasuriya K.A."/>
            <person name="Fulton R."/>
            <person name="Fronick C."/>
            <person name="O'Laughlin M."/>
            <person name="Miner T."/>
            <person name="Herter B."/>
            <person name="Rosa B.A."/>
            <person name="Cordes M."/>
            <person name="Tomlinson C."/>
            <person name="Wollam A."/>
            <person name="Palsikar V.B."/>
            <person name="Mardis E.R."/>
            <person name="Wilson R.K."/>
        </authorList>
    </citation>
    <scope>NUCLEOTIDE SEQUENCE [LARGE SCALE GENOMIC DNA]</scope>
    <source>
        <strain evidence="4">MJR7716</strain>
    </source>
</reference>
<evidence type="ECO:0008006" key="5">
    <source>
        <dbReference type="Google" id="ProtNLM"/>
    </source>
</evidence>
<dbReference type="PATRIC" id="fig|28128.5.peg.1433"/>
<evidence type="ECO:0000259" key="1">
    <source>
        <dbReference type="Pfam" id="PF05598"/>
    </source>
</evidence>
<sequence>MKYYSQYRNHDLFELQESLSGLSKLNRWVKLADNLPWDRIEKEYNKHLKNSHCGASNKPARMVVGALIVKHVENLSDEKTIQAIQENPYMQYLLGLDKFMEKPVFVPELFVLVRKRLDHDFFNMLTLMLAEVDGSKPKRERTDEDGNDHGGTMRVDATCCDAEVRYPTDSNLLEDGSKLIDRLLDKFCTRYNIKKPQIHRAEARQAFICLIKKKRKGKKLIDKTRLIQIRCLKADFQTFLDFLGRHTSDLLSCFSRHDFKCLNAAFKMYEQQKMMFEQNVRRCADRIISIYQPHLRPIVRGKAKAKVEFGAKVGASIVNGYTYVDHLSWDAYNESTDLVTQMELYKKRFGMLPRGVQADKLYLGKENRKYIKACHVDCYNHPLGRPPKEENDEHAEDKRRAVGERNWIEATFGTSKRIYRANDIRAKLNDTADTWIGAYFFAKNIMKFLRGLLCLFFEKIGSRDFKKSIIVKINGLAGVFAIQRACRVAIS</sequence>
<evidence type="ECO:0000313" key="3">
    <source>
        <dbReference type="EMBL" id="KXA39570.1"/>
    </source>
</evidence>
<dbReference type="STRING" id="28128.HMPREF3226_01406"/>
<dbReference type="InterPro" id="IPR008490">
    <property type="entry name" value="Transposase_InsH_N"/>
</dbReference>
<dbReference type="InterPro" id="IPR025668">
    <property type="entry name" value="Tnp_DDE_dom"/>
</dbReference>
<name>A0A133Q9L2_9BACT</name>
<keyword evidence="4" id="KW-1185">Reference proteome</keyword>
<dbReference type="Pfam" id="PF05598">
    <property type="entry name" value="DUF772"/>
    <property type="match status" value="1"/>
</dbReference>
<dbReference type="PANTHER" id="PTHR33803:SF3">
    <property type="entry name" value="BLL1974 PROTEIN"/>
    <property type="match status" value="1"/>
</dbReference>
<dbReference type="Proteomes" id="UP000070533">
    <property type="component" value="Unassembled WGS sequence"/>
</dbReference>
<organism evidence="3 4">
    <name type="scientific">Prevotella corporis</name>
    <dbReference type="NCBI Taxonomy" id="28128"/>
    <lineage>
        <taxon>Bacteria</taxon>
        <taxon>Pseudomonadati</taxon>
        <taxon>Bacteroidota</taxon>
        <taxon>Bacteroidia</taxon>
        <taxon>Bacteroidales</taxon>
        <taxon>Prevotellaceae</taxon>
        <taxon>Prevotella</taxon>
    </lineage>
</organism>
<protein>
    <recommendedName>
        <fullName evidence="5">Transposase, IS4 family</fullName>
    </recommendedName>
</protein>
<dbReference type="Pfam" id="PF13586">
    <property type="entry name" value="DDE_Tnp_1_2"/>
    <property type="match status" value="1"/>
</dbReference>
<dbReference type="RefSeq" id="WP_060940696.1">
    <property type="nucleotide sequence ID" value="NZ_KQ957245.1"/>
</dbReference>
<dbReference type="PANTHER" id="PTHR33803">
    <property type="entry name" value="IS1478 TRANSPOSASE"/>
    <property type="match status" value="1"/>
</dbReference>
<gene>
    <name evidence="3" type="ORF">HMPREF3226_01406</name>
</gene>
<evidence type="ECO:0000313" key="4">
    <source>
        <dbReference type="Proteomes" id="UP000070533"/>
    </source>
</evidence>
<proteinExistence type="predicted"/>
<feature type="domain" description="Transposase DDE" evidence="2">
    <location>
        <begin position="356"/>
        <end position="440"/>
    </location>
</feature>
<dbReference type="OrthoDB" id="1454687at2"/>
<dbReference type="AlphaFoldDB" id="A0A133Q9L2"/>
<comment type="caution">
    <text evidence="3">The sequence shown here is derived from an EMBL/GenBank/DDBJ whole genome shotgun (WGS) entry which is preliminary data.</text>
</comment>
<dbReference type="NCBIfam" id="NF033578">
    <property type="entry name" value="transpos_IS5_1"/>
    <property type="match status" value="1"/>
</dbReference>